<accession>A0ABU0T7T6</accession>
<dbReference type="Gene3D" id="1.10.1200.10">
    <property type="entry name" value="ACP-like"/>
    <property type="match status" value="2"/>
</dbReference>
<dbReference type="PROSITE" id="PS00455">
    <property type="entry name" value="AMP_BINDING"/>
    <property type="match status" value="1"/>
</dbReference>
<reference evidence="8 9" key="1">
    <citation type="submission" date="2023-07" db="EMBL/GenBank/DDBJ databases">
        <title>Comparative genomics of wheat-associated soil bacteria to identify genetic determinants of phenazine resistance.</title>
        <authorList>
            <person name="Mouncey N."/>
        </authorList>
    </citation>
    <scope>NUCLEOTIDE SEQUENCE [LARGE SCALE GENOMIC DNA]</scope>
    <source>
        <strain evidence="8 9">V2I4</strain>
    </source>
</reference>
<feature type="domain" description="Carrier" evidence="7">
    <location>
        <begin position="3"/>
        <end position="79"/>
    </location>
</feature>
<dbReference type="Gene3D" id="3.30.559.30">
    <property type="entry name" value="Nonribosomal peptide synthetase, condensation domain"/>
    <property type="match status" value="1"/>
</dbReference>
<comment type="similarity">
    <text evidence="3">Belongs to the ATP-dependent AMP-binding enzyme family. MbtB subfamily.</text>
</comment>
<dbReference type="Pfam" id="PF00550">
    <property type="entry name" value="PP-binding"/>
    <property type="match status" value="2"/>
</dbReference>
<comment type="pathway">
    <text evidence="2">Siderophore biosynthesis; mycobactin biosynthesis.</text>
</comment>
<evidence type="ECO:0000256" key="6">
    <source>
        <dbReference type="ARBA" id="ARBA00033440"/>
    </source>
</evidence>
<dbReference type="SUPFAM" id="SSF53335">
    <property type="entry name" value="S-adenosyl-L-methionine-dependent methyltransferases"/>
    <property type="match status" value="1"/>
</dbReference>
<name>A0ABU0T7T6_9ACTN</name>
<dbReference type="InterPro" id="IPR057737">
    <property type="entry name" value="Condensation_MtbB-like"/>
</dbReference>
<dbReference type="CDD" id="cd12114">
    <property type="entry name" value="A_NRPS_TlmIV_like"/>
    <property type="match status" value="1"/>
</dbReference>
<gene>
    <name evidence="8" type="ORF">QF035_009456</name>
</gene>
<evidence type="ECO:0000256" key="3">
    <source>
        <dbReference type="ARBA" id="ARBA00007380"/>
    </source>
</evidence>
<dbReference type="EMBL" id="JAUSZI010000002">
    <property type="protein sequence ID" value="MDQ1031874.1"/>
    <property type="molecule type" value="Genomic_DNA"/>
</dbReference>
<dbReference type="InterPro" id="IPR036736">
    <property type="entry name" value="ACP-like_sf"/>
</dbReference>
<dbReference type="InterPro" id="IPR001242">
    <property type="entry name" value="Condensation_dom"/>
</dbReference>
<dbReference type="InterPro" id="IPR045851">
    <property type="entry name" value="AMP-bd_C_sf"/>
</dbReference>
<keyword evidence="9" id="KW-1185">Reference proteome</keyword>
<dbReference type="Gene3D" id="3.30.559.10">
    <property type="entry name" value="Chloramphenicol acetyltransferase-like domain"/>
    <property type="match status" value="1"/>
</dbReference>
<dbReference type="NCBIfam" id="TIGR01733">
    <property type="entry name" value="AA-adenyl-dom"/>
    <property type="match status" value="1"/>
</dbReference>
<dbReference type="SUPFAM" id="SSF56801">
    <property type="entry name" value="Acetyl-CoA synthetase-like"/>
    <property type="match status" value="2"/>
</dbReference>
<dbReference type="Pfam" id="PF00668">
    <property type="entry name" value="Condensation"/>
    <property type="match status" value="1"/>
</dbReference>
<evidence type="ECO:0000256" key="1">
    <source>
        <dbReference type="ARBA" id="ARBA00001957"/>
    </source>
</evidence>
<dbReference type="SUPFAM" id="SSF47336">
    <property type="entry name" value="ACP-like"/>
    <property type="match status" value="2"/>
</dbReference>
<dbReference type="PRINTS" id="PR00154">
    <property type="entry name" value="AMPBINDING"/>
</dbReference>
<dbReference type="Gene3D" id="2.30.38.10">
    <property type="entry name" value="Luciferase, Domain 3"/>
    <property type="match status" value="1"/>
</dbReference>
<organism evidence="8 9">
    <name type="scientific">Streptomyces umbrinus</name>
    <dbReference type="NCBI Taxonomy" id="67370"/>
    <lineage>
        <taxon>Bacteria</taxon>
        <taxon>Bacillati</taxon>
        <taxon>Actinomycetota</taxon>
        <taxon>Actinomycetes</taxon>
        <taxon>Kitasatosporales</taxon>
        <taxon>Streptomycetaceae</taxon>
        <taxon>Streptomyces</taxon>
        <taxon>Streptomyces phaeochromogenes group</taxon>
    </lineage>
</organism>
<dbReference type="InterPro" id="IPR010071">
    <property type="entry name" value="AA_adenyl_dom"/>
</dbReference>
<dbReference type="InterPro" id="IPR013217">
    <property type="entry name" value="Methyltransf_12"/>
</dbReference>
<feature type="domain" description="Carrier" evidence="7">
    <location>
        <begin position="1480"/>
        <end position="1561"/>
    </location>
</feature>
<keyword evidence="5" id="KW-0436">Ligase</keyword>
<dbReference type="CDD" id="cd02440">
    <property type="entry name" value="AdoMet_MTases"/>
    <property type="match status" value="1"/>
</dbReference>
<dbReference type="InterPro" id="IPR020459">
    <property type="entry name" value="AMP-binding"/>
</dbReference>
<dbReference type="InterPro" id="IPR020845">
    <property type="entry name" value="AMP-binding_CS"/>
</dbReference>
<protein>
    <recommendedName>
        <fullName evidence="4">Phenyloxazoline synthase MbtB</fullName>
    </recommendedName>
    <alternativeName>
        <fullName evidence="6">Mycobactin synthetase protein B</fullName>
    </alternativeName>
</protein>
<evidence type="ECO:0000313" key="8">
    <source>
        <dbReference type="EMBL" id="MDQ1031874.1"/>
    </source>
</evidence>
<dbReference type="PROSITE" id="PS50075">
    <property type="entry name" value="CARRIER"/>
    <property type="match status" value="2"/>
</dbReference>
<dbReference type="CDD" id="cd19535">
    <property type="entry name" value="Cyc_NRPS"/>
    <property type="match status" value="1"/>
</dbReference>
<evidence type="ECO:0000259" key="7">
    <source>
        <dbReference type="PROSITE" id="PS50075"/>
    </source>
</evidence>
<dbReference type="Gene3D" id="3.40.50.150">
    <property type="entry name" value="Vaccinia Virus protein VP39"/>
    <property type="match status" value="1"/>
</dbReference>
<proteinExistence type="inferred from homology"/>
<dbReference type="Pfam" id="PF00501">
    <property type="entry name" value="AMP-binding"/>
    <property type="match status" value="1"/>
</dbReference>
<dbReference type="SUPFAM" id="SSF52777">
    <property type="entry name" value="CoA-dependent acyltransferases"/>
    <property type="match status" value="2"/>
</dbReference>
<dbReference type="PANTHER" id="PTHR45527">
    <property type="entry name" value="NONRIBOSOMAL PEPTIDE SYNTHETASE"/>
    <property type="match status" value="1"/>
</dbReference>
<dbReference type="Gene3D" id="3.40.50.980">
    <property type="match status" value="2"/>
</dbReference>
<dbReference type="Proteomes" id="UP001230328">
    <property type="component" value="Unassembled WGS sequence"/>
</dbReference>
<sequence>MTHAAPAVERQIREAVSEVLGLPPDAVAETDNLISHGLDSIRTMALVGRWRSSGAEVDYAELAQEPTIGAWTRLLTQRLSGTGTAEVDRCTDGPPGPAETVADEAAAFPLTPVQQAYWIGRTDGQSLGGNGCHAYMEFDGRDVRADRLESAVRALIARHAMLRARFLEDGTQRVATTSPWPGLTVHDVRTLPRAEADEALSRVREQLSHRRFDVAAGHVFDVQLSLCPDGATRIHFGIDLLVADVLSIQHLLAEMALYYAEQPEASSNPPAEPAYSFPRYLTDLAGQRSSPREKARAYWQDRLPELPGGPALPLAVDPEPVERPRFTRRRARLAPDAWQSFTERARAHGVTPAMALAAAYAEVLGAWSAQQRFVLNLPLFDRQPVHPDVGSLVADFTNLVLVTADTSDGGPFIAHARRLQAQFQSDVAHAEYSAVEVLRDLARARPGERASAPVVFASNLGSEFVDERFRNTLGEFGWMISQTPQVWLDHQLYEDAEGLLLAWDAAEELFPDGLLDAMFSAYEQLVEALATTDNAWSSPVTGLLPAQQRATRERVNDTGAPETGQLLHDAVVQAAQCHGRHIALRWGADGQMSYDELLRRALAVAHELRARELRAAEPVAVILDKGWEQIVAVLGILLAGGAYLPVDTNQPPARRNVMLADAGVREVLVHSRSAAFEELPTPLHSVEVDTLTPAAPGTELPEPTASGDDLAYVIYTSGSTGRPKGVMISHRSAVNTVTDINHRFKVTAEDRGLALAALGFDLSVYDVFGLLGVGGCLVLPDPERRGDPSHWAELIDRHCVTVWNSVPAQLQMLQHYAESEPTPDLASLRLALMSGDWIPVTLPDAVRRRCPGLELISLGGATEAAIWSIYHPIGEVPATWRSIPYGTPLANQTFHVLDAALRPRPELVPGELWIGGVGVAMGYLGDEQRTAERFVTHPATGERLYRTGDMGRYLPDGSIEFLGREDTQVKVRGHRIELAEIEAALLAHPDVAATAVVVDGTNSANRRIAAAVTGSRHKEPTTAAEEARVLAGAAHSAGARAAGRTALTHVEAAQHRLNQTAFTAMAAALRSLGAFPPGAEPPTAEQVLRRAGVPLRFHRVVRRWLAVLESEGLVHRDPDTGRYRDLMPADDALLAEELYRLETEGCEPMWTAPVLQLLTASMRRLPELLRGELDQVRLLFPDGESEAARALYADNAIMRYLNRATAGLAAHLAAGADPGRPLRILEAGAGVGATTDQMISVLPGAAGAPGMEPDYLFTDVSHFFLNEARSRFAAHPWLHYGLFDFNADYRGQGLRPQSFDMIVIANALHNARDIDAVLGRLRELLAPGGWLVFTELTVDRPDLMTWMEFLIQLDGTAPDAEGDFEDRRRGRDQTFFGVDEWRTLLAEAGAQAVVVLPEDGAELALFGQHLIAATFKRDRAGIDLEDLREHLSEQLPEYMVPAHIETVEALPLSSNGKVDRKSVLSWVTEGRKEDAVRSAPPLDELERLLAGMWAELLSVRSVARDDNFYDLGGDSLLVAQFIGRLRRELSAAAALSFDELLRTMVRRPTLAAVAERLRQMDGKVADR</sequence>
<comment type="caution">
    <text evidence="8">The sequence shown here is derived from an EMBL/GenBank/DDBJ whole genome shotgun (WGS) entry which is preliminary data.</text>
</comment>
<dbReference type="Pfam" id="PF08242">
    <property type="entry name" value="Methyltransf_12"/>
    <property type="match status" value="1"/>
</dbReference>
<evidence type="ECO:0000256" key="5">
    <source>
        <dbReference type="ARBA" id="ARBA00022598"/>
    </source>
</evidence>
<dbReference type="InterPro" id="IPR029063">
    <property type="entry name" value="SAM-dependent_MTases_sf"/>
</dbReference>
<dbReference type="RefSeq" id="WP_307528308.1">
    <property type="nucleotide sequence ID" value="NZ_JAUSZI010000002.1"/>
</dbReference>
<dbReference type="InterPro" id="IPR023213">
    <property type="entry name" value="CAT-like_dom_sf"/>
</dbReference>
<dbReference type="Gene3D" id="3.30.300.30">
    <property type="match status" value="1"/>
</dbReference>
<evidence type="ECO:0000256" key="4">
    <source>
        <dbReference type="ARBA" id="ARBA00016743"/>
    </source>
</evidence>
<dbReference type="InterPro" id="IPR000873">
    <property type="entry name" value="AMP-dep_synth/lig_dom"/>
</dbReference>
<dbReference type="PANTHER" id="PTHR45527:SF10">
    <property type="entry name" value="PYOCHELIN SYNTHASE PCHF"/>
    <property type="match status" value="1"/>
</dbReference>
<dbReference type="InterPro" id="IPR009081">
    <property type="entry name" value="PP-bd_ACP"/>
</dbReference>
<evidence type="ECO:0000313" key="9">
    <source>
        <dbReference type="Proteomes" id="UP001230328"/>
    </source>
</evidence>
<evidence type="ECO:0000256" key="2">
    <source>
        <dbReference type="ARBA" id="ARBA00005102"/>
    </source>
</evidence>
<comment type="cofactor">
    <cofactor evidence="1">
        <name>pantetheine 4'-phosphate</name>
        <dbReference type="ChEBI" id="CHEBI:47942"/>
    </cofactor>
</comment>